<dbReference type="AlphaFoldDB" id="A0A8S2KMX2"/>
<dbReference type="Proteomes" id="UP000676336">
    <property type="component" value="Unassembled WGS sequence"/>
</dbReference>
<reference evidence="1" key="1">
    <citation type="submission" date="2021-02" db="EMBL/GenBank/DDBJ databases">
        <authorList>
            <person name="Nowell W R."/>
        </authorList>
    </citation>
    <scope>NUCLEOTIDE SEQUENCE</scope>
</reference>
<feature type="non-terminal residue" evidence="1">
    <location>
        <position position="224"/>
    </location>
</feature>
<gene>
    <name evidence="1" type="ORF">SMN809_LOCUS4561</name>
</gene>
<organism evidence="1 2">
    <name type="scientific">Rotaria magnacalcarata</name>
    <dbReference type="NCBI Taxonomy" id="392030"/>
    <lineage>
        <taxon>Eukaryota</taxon>
        <taxon>Metazoa</taxon>
        <taxon>Spiralia</taxon>
        <taxon>Gnathifera</taxon>
        <taxon>Rotifera</taxon>
        <taxon>Eurotatoria</taxon>
        <taxon>Bdelloidea</taxon>
        <taxon>Philodinida</taxon>
        <taxon>Philodinidae</taxon>
        <taxon>Rotaria</taxon>
    </lineage>
</organism>
<name>A0A8S2KMX2_9BILA</name>
<evidence type="ECO:0000313" key="2">
    <source>
        <dbReference type="Proteomes" id="UP000676336"/>
    </source>
</evidence>
<sequence length="224" mass="25089">YRSPSTRKLHDIIGVDIGGPGGRRLGEPNHSTSDYIKFKELVQQMLEYDPKRRLLPFNALQSSFFKRTYDDTSNVNHTTATTTTTPATTIMNTNPLSNLNSNSSPNLDPSLRYRHLIETVQPPNLWQPTDSFMPGIPRPYPAQQATNNNSSIYLTNTYPTDSIDLVAPIEFQSTNSFYSSQRPHVSSSGTTLPPLFTYVPQSFNHHLSSTIDDNSLLIQNPSLT</sequence>
<comment type="caution">
    <text evidence="1">The sequence shown here is derived from an EMBL/GenBank/DDBJ whole genome shotgun (WGS) entry which is preliminary data.</text>
</comment>
<accession>A0A8S2KMX2</accession>
<evidence type="ECO:0000313" key="1">
    <source>
        <dbReference type="EMBL" id="CAF3861348.1"/>
    </source>
</evidence>
<dbReference type="Gene3D" id="1.10.510.10">
    <property type="entry name" value="Transferase(Phosphotransferase) domain 1"/>
    <property type="match status" value="1"/>
</dbReference>
<protein>
    <recommendedName>
        <fullName evidence="3">Dual-specificity kinase</fullName>
    </recommendedName>
</protein>
<dbReference type="EMBL" id="CAJOBI010001066">
    <property type="protein sequence ID" value="CAF3861348.1"/>
    <property type="molecule type" value="Genomic_DNA"/>
</dbReference>
<evidence type="ECO:0008006" key="3">
    <source>
        <dbReference type="Google" id="ProtNLM"/>
    </source>
</evidence>
<proteinExistence type="predicted"/>